<accession>A0A1Q2GUS8</accession>
<dbReference type="AlphaFoldDB" id="A0A1Q2GUS8"/>
<evidence type="ECO:0000313" key="1">
    <source>
        <dbReference type="EMBL" id="AQP98879.1"/>
    </source>
</evidence>
<organism evidence="1 2">
    <name type="scientific">Pseudoalteromonas aliena</name>
    <dbReference type="NCBI Taxonomy" id="247523"/>
    <lineage>
        <taxon>Bacteria</taxon>
        <taxon>Pseudomonadati</taxon>
        <taxon>Pseudomonadota</taxon>
        <taxon>Gammaproteobacteria</taxon>
        <taxon>Alteromonadales</taxon>
        <taxon>Pseudoalteromonadaceae</taxon>
        <taxon>Pseudoalteromonas</taxon>
    </lineage>
</organism>
<reference evidence="1 2" key="1">
    <citation type="submission" date="2017-02" db="EMBL/GenBank/DDBJ databases">
        <title>Complete genome sequence of the cold-active Pseudoalteromonas aliena strain EH1 isolated from Arctic seawater.</title>
        <authorList>
            <person name="Kim E."/>
            <person name="Heo E."/>
            <person name="Kim H."/>
            <person name="Kim D."/>
        </authorList>
    </citation>
    <scope>NUCLEOTIDE SEQUENCE [LARGE SCALE GENOMIC DNA]</scope>
    <source>
        <strain evidence="1 2">EH1</strain>
    </source>
</reference>
<gene>
    <name evidence="1" type="ORF">B0W48_03150</name>
</gene>
<dbReference type="Proteomes" id="UP000188243">
    <property type="component" value="Chromosome"/>
</dbReference>
<dbReference type="EMBL" id="CP019628">
    <property type="protein sequence ID" value="AQP98879.1"/>
    <property type="molecule type" value="Genomic_DNA"/>
</dbReference>
<dbReference type="RefSeq" id="WP_077535604.1">
    <property type="nucleotide sequence ID" value="NZ_CP019628.1"/>
</dbReference>
<dbReference type="KEGG" id="paln:B0W48_03150"/>
<proteinExistence type="predicted"/>
<evidence type="ECO:0000313" key="2">
    <source>
        <dbReference type="Proteomes" id="UP000188243"/>
    </source>
</evidence>
<sequence>MLGKGVRGIVIGAQNRGKLAVEFYEKGDLNAAMEFFGGIETKWHTSDYDTQLIKVDYGLVPDQEAKRRVINLIENYILNQTTDPIRYPTAGFGVNSNSWAQSVIEYSGGKVSGDMKGLDISNSKRVPRTYLMPFCTVKPRIKVN</sequence>
<name>A0A1Q2GUS8_9GAMM</name>
<protein>
    <submittedName>
        <fullName evidence="1">Uncharacterized protein</fullName>
    </submittedName>
</protein>